<sequence>MDFAAKLRDVEQQISRVTGVVQLHVRLAAASRGSVEQESAVPELVESVEPARRELNAAAEELLALYRRSVDPEEEYVGTDPQVKSEILDLPDNNEAVKSSVILGVGTQEMKMEVNSTGLQDADSRKADESATSTPKDSSQVQQVVADGGDGRFLSFNTGFLKYTIFAHYAKKRRKAKNGRMDAEVVLSGMSSQDIDKWRQFVREYAPCAHFKVLAYLRNGKVARKQIELFSDATMLAVSLLITRDKCRDRYWLLQFAEELSDILHAAIVPPVVQMLGHVETSHIELVEYCISNFDDSLEDMSEYARLVERHRLVEKKPMLPFLISLLRKFICDCVDYRLRHDANIRTPRTETHWARFHEIGVILANWIDDVSTIDIPLEVINASTPTERLQRFNEQFPDRIPEAFLVSWRCVSSAEQKMIGFKQGVQPANVAGTREGGTDVATQQRSTVLPFATPTPPFVWGKQLAQRKRTRSSCVETDTDSNKRIMLSQKSQRTSESGNCVGDGYVVNHDSRPVNLSEATHATSQLPQSLPKKITLLNRYLLAAKEAEEGIKNMIEGEAANENPGTGDSAFSDTIVISKWTTAVKEFLNPAIAEFIAKLAGGPVDAEVEAAFAEAIVIAVTLITTRENNKNFKRPWILQFVNLLDKISDMHEKQKRSSQALSSIHESRNALLVHCDNRFQDYLAEIAQFVNKHEEKAKEEVGIGRLQEIIEWLAIKFGTGFYQIGQKLCCKRHFPLLRGWTPCLKHSKSSTRSFRGSYQKHFFNYVLTLKKVPGQLLQSWKMTKYLEKARG</sequence>
<evidence type="ECO:0000256" key="1">
    <source>
        <dbReference type="SAM" id="MobiDB-lite"/>
    </source>
</evidence>
<gene>
    <name evidence="2" type="ORF">PF009_g2640</name>
</gene>
<feature type="compositionally biased region" description="Polar residues" evidence="1">
    <location>
        <begin position="130"/>
        <end position="142"/>
    </location>
</feature>
<name>A0A6A3FTP2_9STRA</name>
<evidence type="ECO:0000313" key="3">
    <source>
        <dbReference type="Proteomes" id="UP000429523"/>
    </source>
</evidence>
<dbReference type="AlphaFoldDB" id="A0A6A3FTP2"/>
<dbReference type="Proteomes" id="UP000429523">
    <property type="component" value="Unassembled WGS sequence"/>
</dbReference>
<reference evidence="2 3" key="1">
    <citation type="submission" date="2018-08" db="EMBL/GenBank/DDBJ databases">
        <title>Genomic investigation of the strawberry pathogen Phytophthora fragariae indicates pathogenicity is determined by transcriptional variation in three key races.</title>
        <authorList>
            <person name="Adams T.M."/>
            <person name="Armitage A.D."/>
            <person name="Sobczyk M.K."/>
            <person name="Bates H.J."/>
            <person name="Dunwell J.M."/>
            <person name="Nellist C.F."/>
            <person name="Harrison R.J."/>
        </authorList>
    </citation>
    <scope>NUCLEOTIDE SEQUENCE [LARGE SCALE GENOMIC DNA]</scope>
    <source>
        <strain evidence="2 3">NOV-9</strain>
    </source>
</reference>
<comment type="caution">
    <text evidence="2">The sequence shown here is derived from an EMBL/GenBank/DDBJ whole genome shotgun (WGS) entry which is preliminary data.</text>
</comment>
<proteinExistence type="predicted"/>
<accession>A0A6A3FTP2</accession>
<protein>
    <submittedName>
        <fullName evidence="2">Uncharacterized protein</fullName>
    </submittedName>
</protein>
<dbReference type="EMBL" id="QXGF01000071">
    <property type="protein sequence ID" value="KAE8947766.1"/>
    <property type="molecule type" value="Genomic_DNA"/>
</dbReference>
<organism evidence="2 3">
    <name type="scientific">Phytophthora fragariae</name>
    <dbReference type="NCBI Taxonomy" id="53985"/>
    <lineage>
        <taxon>Eukaryota</taxon>
        <taxon>Sar</taxon>
        <taxon>Stramenopiles</taxon>
        <taxon>Oomycota</taxon>
        <taxon>Peronosporomycetes</taxon>
        <taxon>Peronosporales</taxon>
        <taxon>Peronosporaceae</taxon>
        <taxon>Phytophthora</taxon>
    </lineage>
</organism>
<evidence type="ECO:0000313" key="2">
    <source>
        <dbReference type="EMBL" id="KAE8947766.1"/>
    </source>
</evidence>
<feature type="region of interest" description="Disordered" evidence="1">
    <location>
        <begin position="116"/>
        <end position="142"/>
    </location>
</feature>